<dbReference type="EMBL" id="BKCJ010009123">
    <property type="protein sequence ID" value="GEU85507.1"/>
    <property type="molecule type" value="Genomic_DNA"/>
</dbReference>
<dbReference type="PANTHER" id="PTHR11439:SF495">
    <property type="entry name" value="REVERSE TRANSCRIPTASE, RNA-DEPENDENT DNA POLYMERASE-RELATED"/>
    <property type="match status" value="1"/>
</dbReference>
<feature type="coiled-coil region" evidence="1">
    <location>
        <begin position="312"/>
        <end position="346"/>
    </location>
</feature>
<evidence type="ECO:0000256" key="1">
    <source>
        <dbReference type="SAM" id="Coils"/>
    </source>
</evidence>
<comment type="caution">
    <text evidence="4">The sequence shown here is derived from an EMBL/GenBank/DDBJ whole genome shotgun (WGS) entry which is preliminary data.</text>
</comment>
<dbReference type="AlphaFoldDB" id="A0A6L2NIT7"/>
<feature type="compositionally biased region" description="Basic and acidic residues" evidence="2">
    <location>
        <begin position="658"/>
        <end position="693"/>
    </location>
</feature>
<dbReference type="GO" id="GO:0003676">
    <property type="term" value="F:nucleic acid binding"/>
    <property type="evidence" value="ECO:0007669"/>
    <property type="project" value="InterPro"/>
</dbReference>
<gene>
    <name evidence="4" type="ORF">Tci_057485</name>
</gene>
<dbReference type="PANTHER" id="PTHR11439">
    <property type="entry name" value="GAG-POL-RELATED RETROTRANSPOSON"/>
    <property type="match status" value="1"/>
</dbReference>
<organism evidence="4">
    <name type="scientific">Tanacetum cinerariifolium</name>
    <name type="common">Dalmatian daisy</name>
    <name type="synonym">Chrysanthemum cinerariifolium</name>
    <dbReference type="NCBI Taxonomy" id="118510"/>
    <lineage>
        <taxon>Eukaryota</taxon>
        <taxon>Viridiplantae</taxon>
        <taxon>Streptophyta</taxon>
        <taxon>Embryophyta</taxon>
        <taxon>Tracheophyta</taxon>
        <taxon>Spermatophyta</taxon>
        <taxon>Magnoliopsida</taxon>
        <taxon>eudicotyledons</taxon>
        <taxon>Gunneridae</taxon>
        <taxon>Pentapetalae</taxon>
        <taxon>asterids</taxon>
        <taxon>campanulids</taxon>
        <taxon>Asterales</taxon>
        <taxon>Asteraceae</taxon>
        <taxon>Asteroideae</taxon>
        <taxon>Anthemideae</taxon>
        <taxon>Anthemidinae</taxon>
        <taxon>Tanacetum</taxon>
    </lineage>
</organism>
<protein>
    <recommendedName>
        <fullName evidence="3">Reverse transcriptase Ty1/copia-type domain-containing protein</fullName>
    </recommendedName>
</protein>
<dbReference type="Pfam" id="PF07727">
    <property type="entry name" value="RVT_2"/>
    <property type="match status" value="1"/>
</dbReference>
<name>A0A6L2NIT7_TANCI</name>
<dbReference type="GO" id="GO:0008270">
    <property type="term" value="F:zinc ion binding"/>
    <property type="evidence" value="ECO:0007669"/>
    <property type="project" value="InterPro"/>
</dbReference>
<dbReference type="SUPFAM" id="SSF57756">
    <property type="entry name" value="Retrovirus zinc finger-like domains"/>
    <property type="match status" value="1"/>
</dbReference>
<sequence>MEREDTSQPPPPPIASTEAPQMVPSIKIPILKKGEYILWTMKMEQYLAHTNYALWEVILNGNSVIQMTKDKAGNEVKVPVVTAQQILARTRERKAKSTLPMAIPDEHLARFHRIKDAKTLSAAIKTIFGGNAKSKKMQKMYESNNLKFFLNKPGIDNLDIDDLYNNLKVYGAYIKGSSGLSSNSQNAIVLRHKMAMLSMRVKRFYKKTGRKMEFNGKEPVGFDKTKVESFNCHRRGHFARDCRSARNSGNWSRDAGNAGYRGRDNGKWPAKEEDEKALVVQDGLGTHDWSYQVEEEATDFGLLAFTSNPSSYSSSNSELDEALRETEDLKAKLEKFETSSKNLTNLLDRQISAKAKTGLGYDSQFYEKELLVVKEEEVTETMFDNRSSDEENSLANDRFKKVFTRSGRIPVSVAKPKVAASTSVSKPVNTTGPKQISVVKGNRVTVVKTSAGYVWRPRVKDIDQIYKDNRWIYTRVYYGHLHQALKNKGFIDNGCSRHMTENKAYLADYQEINDRGFVAFGSSRGNLVRGLPSKIFENDHTCIACQKGKQHKATYKAMLAEAVNTVCYVLNRDLVTKSHNKTPCELLNGIKPRLDFMRPFGYPVTILNTLDPLGKFEGKADEGFLVGYSVTSKAFRNQTDKNAGPQDTNGNASTQDNVDARNSEDKAAVDKPKDDTGSKTVEEPVHKEDQAYRDELDRLMSQKRRLVLQWMSLEMKDTTELRSTGIFTSVYGDDFDIFTSPVQSVGVEADFNNMEFSTFVSLNPTHRVHIDHPKDQILGDPKLAVQTKGMAKNTSGAHALVSYINKQRRTNHKDYENCLFSYFLLELEPKKVAQALDDESWVEAMQEELLQFSLQKFPNKVYKVEKALYGLHQAPKAWYETLSTFMLQNGYRRGTIDKTLFIKKDKDDNMLVQMSSMGELTFFLGLQVKQSEEGIFISQDKFHVTPKRSHLHTVKWIFRYLKGQPILGIWYPRDSPFNLEAYSDSDYAGANIDRKSTTEGCQFLAGD</sequence>
<dbReference type="InterPro" id="IPR036875">
    <property type="entry name" value="Znf_CCHC_sf"/>
</dbReference>
<evidence type="ECO:0000259" key="3">
    <source>
        <dbReference type="Pfam" id="PF07727"/>
    </source>
</evidence>
<proteinExistence type="predicted"/>
<reference evidence="4" key="1">
    <citation type="journal article" date="2019" name="Sci. Rep.">
        <title>Draft genome of Tanacetum cinerariifolium, the natural source of mosquito coil.</title>
        <authorList>
            <person name="Yamashiro T."/>
            <person name="Shiraishi A."/>
            <person name="Satake H."/>
            <person name="Nakayama K."/>
        </authorList>
    </citation>
    <scope>NUCLEOTIDE SEQUENCE</scope>
</reference>
<accession>A0A6L2NIT7</accession>
<feature type="compositionally biased region" description="Polar residues" evidence="2">
    <location>
        <begin position="638"/>
        <end position="657"/>
    </location>
</feature>
<evidence type="ECO:0000313" key="4">
    <source>
        <dbReference type="EMBL" id="GEU85507.1"/>
    </source>
</evidence>
<feature type="region of interest" description="Disordered" evidence="2">
    <location>
        <begin position="243"/>
        <end position="268"/>
    </location>
</feature>
<dbReference type="InterPro" id="IPR013103">
    <property type="entry name" value="RVT_2"/>
</dbReference>
<feature type="region of interest" description="Disordered" evidence="2">
    <location>
        <begin position="638"/>
        <end position="693"/>
    </location>
</feature>
<feature type="domain" description="Reverse transcriptase Ty1/copia-type" evidence="3">
    <location>
        <begin position="855"/>
        <end position="913"/>
    </location>
</feature>
<keyword evidence="1" id="KW-0175">Coiled coil</keyword>
<evidence type="ECO:0000256" key="2">
    <source>
        <dbReference type="SAM" id="MobiDB-lite"/>
    </source>
</evidence>